<dbReference type="Pfam" id="PF14603">
    <property type="entry name" value="hSH3"/>
    <property type="match status" value="1"/>
</dbReference>
<evidence type="ECO:0000256" key="5">
    <source>
        <dbReference type="ARBA" id="ARBA00074948"/>
    </source>
</evidence>
<dbReference type="InterPro" id="IPR043443">
    <property type="entry name" value="FYB1/2-like"/>
</dbReference>
<evidence type="ECO:0000256" key="7">
    <source>
        <dbReference type="SAM" id="MobiDB-lite"/>
    </source>
</evidence>
<dbReference type="Ensembl" id="ENSVURT00010036909.1">
    <property type="protein sequence ID" value="ENSVURP00010032417.1"/>
    <property type="gene ID" value="ENSVURG00010024740.1"/>
</dbReference>
<dbReference type="InterPro" id="IPR001452">
    <property type="entry name" value="SH3_domain"/>
</dbReference>
<comment type="subunit">
    <text evidence="4">Interacts with SKAP2, LCP2 and DBNL. May interact with LYN. Interacts with NEK6.</text>
</comment>
<keyword evidence="2" id="KW-0597">Phosphoprotein</keyword>
<feature type="region of interest" description="Disordered" evidence="7">
    <location>
        <begin position="191"/>
        <end position="211"/>
    </location>
</feature>
<dbReference type="PANTHER" id="PTHR16830">
    <property type="entry name" value="SH2 CONTAINING ADAPTOR PRAM-1 RELATED"/>
    <property type="match status" value="1"/>
</dbReference>
<keyword evidence="10" id="KW-1185">Reference proteome</keyword>
<gene>
    <name evidence="9" type="primary">PRAM1</name>
</gene>
<dbReference type="InterPro" id="IPR029294">
    <property type="entry name" value="hSH3"/>
</dbReference>
<reference evidence="9" key="3">
    <citation type="submission" date="2025-09" db="UniProtKB">
        <authorList>
            <consortium name="Ensembl"/>
        </authorList>
    </citation>
    <scope>IDENTIFICATION</scope>
</reference>
<evidence type="ECO:0000259" key="8">
    <source>
        <dbReference type="PROSITE" id="PS50002"/>
    </source>
</evidence>
<dbReference type="OMA" id="REQILCR"/>
<dbReference type="PANTHER" id="PTHR16830:SF11">
    <property type="entry name" value="PML-RARA-REGULATED ADAPTER MOLECULE 1"/>
    <property type="match status" value="1"/>
</dbReference>
<accession>A0A4X2MEA8</accession>
<feature type="compositionally biased region" description="Polar residues" evidence="7">
    <location>
        <begin position="191"/>
        <end position="200"/>
    </location>
</feature>
<dbReference type="GO" id="GO:0008289">
    <property type="term" value="F:lipid binding"/>
    <property type="evidence" value="ECO:0007669"/>
    <property type="project" value="UniProtKB-KW"/>
</dbReference>
<dbReference type="OrthoDB" id="8889279at2759"/>
<dbReference type="FunFam" id="2.30.30.40:FF:000179">
    <property type="entry name" value="PML-RARA regulated adaptor molecule 1"/>
    <property type="match status" value="1"/>
</dbReference>
<dbReference type="GO" id="GO:0007229">
    <property type="term" value="P:integrin-mediated signaling pathway"/>
    <property type="evidence" value="ECO:0007669"/>
    <property type="project" value="InterPro"/>
</dbReference>
<feature type="compositionally biased region" description="Low complexity" evidence="7">
    <location>
        <begin position="32"/>
        <end position="57"/>
    </location>
</feature>
<evidence type="ECO:0000256" key="4">
    <source>
        <dbReference type="ARBA" id="ARBA00063710"/>
    </source>
</evidence>
<dbReference type="CTD" id="84106"/>
<dbReference type="InterPro" id="IPR036028">
    <property type="entry name" value="SH3-like_dom_sf"/>
</dbReference>
<dbReference type="AlphaFoldDB" id="A0A4X2MEA8"/>
<dbReference type="PROSITE" id="PS50002">
    <property type="entry name" value="SH3"/>
    <property type="match status" value="1"/>
</dbReference>
<feature type="domain" description="SH3" evidence="8">
    <location>
        <begin position="283"/>
        <end position="361"/>
    </location>
</feature>
<dbReference type="GeneTree" id="ENSGT00530000063460"/>
<organism evidence="9 10">
    <name type="scientific">Vombatus ursinus</name>
    <name type="common">Common wombat</name>
    <dbReference type="NCBI Taxonomy" id="29139"/>
    <lineage>
        <taxon>Eukaryota</taxon>
        <taxon>Metazoa</taxon>
        <taxon>Chordata</taxon>
        <taxon>Craniata</taxon>
        <taxon>Vertebrata</taxon>
        <taxon>Euteleostomi</taxon>
        <taxon>Mammalia</taxon>
        <taxon>Metatheria</taxon>
        <taxon>Diprotodontia</taxon>
        <taxon>Vombatidae</taxon>
        <taxon>Vombatus</taxon>
    </lineage>
</organism>
<protein>
    <recommendedName>
        <fullName evidence="5">PML-RARA-regulated adapter molecule 1</fullName>
    </recommendedName>
</protein>
<name>A0A4X2MEA8_VOMUR</name>
<feature type="compositionally biased region" description="Low complexity" evidence="7">
    <location>
        <begin position="110"/>
        <end position="121"/>
    </location>
</feature>
<dbReference type="RefSeq" id="XP_027699985.1">
    <property type="nucleotide sequence ID" value="XM_027844184.1"/>
</dbReference>
<evidence type="ECO:0000313" key="10">
    <source>
        <dbReference type="Proteomes" id="UP000314987"/>
    </source>
</evidence>
<feature type="region of interest" description="Disordered" evidence="7">
    <location>
        <begin position="19"/>
        <end position="158"/>
    </location>
</feature>
<proteinExistence type="predicted"/>
<sequence length="369" mass="40831">MDSHQDFKSLKAKFQGLQAGFGELPKKPPLPKSSQLPGLGRANTISESSSPSGAPAANQRGPSWQGQGAPPSPWLPNLGRGFQAKPRTREAPRDQQPPWRAAGNAGEKASSPPSLIPLGSPRTPRKEQSLSVPRRRPLPALKTLGLQPSKPPLPPGNLHLERFRRKEATHRRATGKKTILGGGTQVTALQKPGSFSSGNCLSPPVPPIPQDPDEIYDDVEPTPCPPGPKRRDDLLVAERTLKDFQQPGLPLWNSWKASEEGKPEKIQPLMPTKPLKQYKKEEKAEREFRKKFKFEGDIMTLTRMMIDPNANTRRGGGRNLAIRRGEILDVIQFTSREQILCRDVSGKYGFVPRTALLPLETEVYDDVRF</sequence>
<dbReference type="Gene3D" id="2.30.30.40">
    <property type="entry name" value="SH3 Domains"/>
    <property type="match status" value="1"/>
</dbReference>
<evidence type="ECO:0000256" key="3">
    <source>
        <dbReference type="ARBA" id="ARBA00023121"/>
    </source>
</evidence>
<reference evidence="9" key="2">
    <citation type="submission" date="2025-08" db="UniProtKB">
        <authorList>
            <consortium name="Ensembl"/>
        </authorList>
    </citation>
    <scope>IDENTIFICATION</scope>
</reference>
<dbReference type="SUPFAM" id="SSF50044">
    <property type="entry name" value="SH3-domain"/>
    <property type="match status" value="1"/>
</dbReference>
<dbReference type="STRING" id="29139.ENSVURP00010032417"/>
<evidence type="ECO:0000256" key="2">
    <source>
        <dbReference type="ARBA" id="ARBA00022553"/>
    </source>
</evidence>
<keyword evidence="1 6" id="KW-0728">SH3 domain</keyword>
<dbReference type="GO" id="GO:0005886">
    <property type="term" value="C:plasma membrane"/>
    <property type="evidence" value="ECO:0007669"/>
    <property type="project" value="InterPro"/>
</dbReference>
<evidence type="ECO:0000313" key="9">
    <source>
        <dbReference type="Ensembl" id="ENSVURP00010032417.1"/>
    </source>
</evidence>
<dbReference type="GO" id="GO:0050852">
    <property type="term" value="P:T cell receptor signaling pathway"/>
    <property type="evidence" value="ECO:0007669"/>
    <property type="project" value="TreeGrafter"/>
</dbReference>
<evidence type="ECO:0000256" key="6">
    <source>
        <dbReference type="PROSITE-ProRule" id="PRU00192"/>
    </source>
</evidence>
<keyword evidence="3" id="KW-0446">Lipid-binding</keyword>
<dbReference type="GeneID" id="114029633"/>
<evidence type="ECO:0000256" key="1">
    <source>
        <dbReference type="ARBA" id="ARBA00022443"/>
    </source>
</evidence>
<dbReference type="Proteomes" id="UP000314987">
    <property type="component" value="Unassembled WGS sequence"/>
</dbReference>
<dbReference type="GO" id="GO:0072659">
    <property type="term" value="P:protein localization to plasma membrane"/>
    <property type="evidence" value="ECO:0007669"/>
    <property type="project" value="TreeGrafter"/>
</dbReference>
<reference evidence="10" key="1">
    <citation type="submission" date="2018-12" db="EMBL/GenBank/DDBJ databases">
        <authorList>
            <person name="Yazar S."/>
        </authorList>
    </citation>
    <scope>NUCLEOTIDE SEQUENCE [LARGE SCALE GENOMIC DNA]</scope>
</reference>